<evidence type="ECO:0000256" key="5">
    <source>
        <dbReference type="ARBA" id="ARBA00022806"/>
    </source>
</evidence>
<accession>A0A1E3XED5</accession>
<dbReference type="GO" id="GO:0005524">
    <property type="term" value="F:ATP binding"/>
    <property type="evidence" value="ECO:0007669"/>
    <property type="project" value="UniProtKB-KW"/>
</dbReference>
<keyword evidence="3" id="KW-0227">DNA damage</keyword>
<comment type="caution">
    <text evidence="12">The sequence shown here is derived from an EMBL/GenBank/DDBJ whole genome shotgun (WGS) entry which is preliminary data.</text>
</comment>
<dbReference type="AlphaFoldDB" id="A0A1E3XED5"/>
<keyword evidence="9" id="KW-0234">DNA repair</keyword>
<dbReference type="PROSITE" id="PS51217">
    <property type="entry name" value="UVRD_HELICASE_CTER"/>
    <property type="match status" value="1"/>
</dbReference>
<keyword evidence="5" id="KW-0347">Helicase</keyword>
<keyword evidence="7" id="KW-0067">ATP-binding</keyword>
<feature type="domain" description="UvrD-like helicase C-terminal" evidence="11">
    <location>
        <begin position="285"/>
        <end position="588"/>
    </location>
</feature>
<dbReference type="InterPro" id="IPR014017">
    <property type="entry name" value="DNA_helicase_UvrD-like_C"/>
</dbReference>
<keyword evidence="10" id="KW-0175">Coiled coil</keyword>
<evidence type="ECO:0000256" key="2">
    <source>
        <dbReference type="ARBA" id="ARBA00022741"/>
    </source>
</evidence>
<dbReference type="InterPro" id="IPR027417">
    <property type="entry name" value="P-loop_NTPase"/>
</dbReference>
<dbReference type="GO" id="GO:0006281">
    <property type="term" value="P:DNA repair"/>
    <property type="evidence" value="ECO:0007669"/>
    <property type="project" value="UniProtKB-KW"/>
</dbReference>
<keyword evidence="8" id="KW-0238">DNA-binding</keyword>
<dbReference type="GO" id="GO:0006310">
    <property type="term" value="P:DNA recombination"/>
    <property type="evidence" value="ECO:0007669"/>
    <property type="project" value="TreeGrafter"/>
</dbReference>
<evidence type="ECO:0000313" key="12">
    <source>
        <dbReference type="EMBL" id="ODS34001.1"/>
    </source>
</evidence>
<evidence type="ECO:0000256" key="8">
    <source>
        <dbReference type="ARBA" id="ARBA00023125"/>
    </source>
</evidence>
<keyword evidence="2" id="KW-0547">Nucleotide-binding</keyword>
<evidence type="ECO:0000256" key="7">
    <source>
        <dbReference type="ARBA" id="ARBA00022840"/>
    </source>
</evidence>
<evidence type="ECO:0000256" key="4">
    <source>
        <dbReference type="ARBA" id="ARBA00022801"/>
    </source>
</evidence>
<evidence type="ECO:0000259" key="11">
    <source>
        <dbReference type="PROSITE" id="PS51217"/>
    </source>
</evidence>
<gene>
    <name evidence="12" type="ORF">SCARUB_00872</name>
</gene>
<dbReference type="SUPFAM" id="SSF52540">
    <property type="entry name" value="P-loop containing nucleoside triphosphate hydrolases"/>
    <property type="match status" value="2"/>
</dbReference>
<dbReference type="InterPro" id="IPR011604">
    <property type="entry name" value="PDDEXK-like_dom_sf"/>
</dbReference>
<dbReference type="Pfam" id="PF12705">
    <property type="entry name" value="PDDEXK_1"/>
    <property type="match status" value="1"/>
</dbReference>
<evidence type="ECO:0000256" key="1">
    <source>
        <dbReference type="ARBA" id="ARBA00022722"/>
    </source>
</evidence>
<dbReference type="GO" id="GO:0004527">
    <property type="term" value="F:exonuclease activity"/>
    <property type="evidence" value="ECO:0007669"/>
    <property type="project" value="UniProtKB-KW"/>
</dbReference>
<evidence type="ECO:0000256" key="9">
    <source>
        <dbReference type="ARBA" id="ARBA00023204"/>
    </source>
</evidence>
<dbReference type="EMBL" id="MAYW01000015">
    <property type="protein sequence ID" value="ODS34001.1"/>
    <property type="molecule type" value="Genomic_DNA"/>
</dbReference>
<proteinExistence type="predicted"/>
<dbReference type="Pfam" id="PF13361">
    <property type="entry name" value="UvrD_C"/>
    <property type="match status" value="1"/>
</dbReference>
<organism evidence="12 13">
    <name type="scientific">Candidatus Scalindua rubra</name>
    <dbReference type="NCBI Taxonomy" id="1872076"/>
    <lineage>
        <taxon>Bacteria</taxon>
        <taxon>Pseudomonadati</taxon>
        <taxon>Planctomycetota</taxon>
        <taxon>Candidatus Brocadiia</taxon>
        <taxon>Candidatus Brocadiales</taxon>
        <taxon>Candidatus Scalinduaceae</taxon>
        <taxon>Candidatus Scalindua</taxon>
    </lineage>
</organism>
<dbReference type="Pfam" id="PF00580">
    <property type="entry name" value="UvrD-helicase"/>
    <property type="match status" value="1"/>
</dbReference>
<sequence length="1069" mass="123909">MQERFLVFGKAGSGKTNLVLQKFLQFVKKHKEDNVIFILPTHSQVEHIRALTLKQVQGSEFNGYLDTGLVTFYGLANKIQDALPLQKPLNENKEDTLCLTKPISENEKDLILSNILKDVNKGYFSDVSGYAGFKSVFLNFVREIKENSLDPIPFKAVLKGIQTGNKHLPLNLKCNELVTLYDHYQQTLNKKGLMDQEDFLAQALSCLNKNIFSEVELLLIDGFHDYTQLELEFIKKLTSLIPNVYVTLPHQTSDPVPPAFQTSHKTYSRLAELGLQELRLDENKRTTSQMLRHIEANIFSQPEEPVIPEPDSSGTSLRITAAANMQDEVEQIARVIRKLTYRNRYSFSQIAVIFRNIEKYQDIVEDTFTRFSIPVRIYGKKPLKDNPLIKAIINTTQIFTDKWQDEAVWKVLKSNTGIERNLINKLEQEYLKRGNINDYNKWLKLTSIPELKPVNNFLKQLKKIFTNLEGRHTFSYYCKCYIDIVNLFYKPAFAPFRKLTDEANINTAEGNHHHQEVSDLIKSDAGALKEFMAILNNNTLGELSRDTRNLTFEEFNHILDSQVALTLYRKTDRRKEVVNVINVLEARQWEMPVVFVGGLLEKEFPRQLREDLFLKDYYRKRLNATGKITLREACEQMDEERYLFYIAITRAKERLYLSYPSANSDGNLTLPSFFLSDIQKLFPEEILKKITIHRNLSRIIPEPEDIITCTDSKSFVYYHLNTPYVSEKEQNKKDIALWLYNNTENGTSLREELYTLTTLIDSYNNLKLKLFDKRIVEKISETSTRFNATKLRDFAQCPYKYFGGFTLNLKQVIPETLGPPKQGDIIHKVLEKYFKDIKDIEKLFDDIFNQETRGLVIGFEELKIKNEMLNTLLAFESMEKESDLSTFKPSMFEEKFGGENHNPIEIMNSKTGCIEISGKIDRVDISEVNGEKVGIIIDYKYGQTEFKLTDLEEGLDLQLPIYILVLRDVFKIVPIAAEFYALKSSKRTGIYNRELIDKLKLNLKPTKKSLSVDNKEFNKRLKDAENHILKFSREIRNGRIVLAPANIDFCGEGNCDFANVCRIDKWRLR</sequence>
<evidence type="ECO:0000256" key="10">
    <source>
        <dbReference type="SAM" id="Coils"/>
    </source>
</evidence>
<dbReference type="GO" id="GO:0004386">
    <property type="term" value="F:helicase activity"/>
    <property type="evidence" value="ECO:0007669"/>
    <property type="project" value="UniProtKB-KW"/>
</dbReference>
<dbReference type="Gene3D" id="3.40.50.300">
    <property type="entry name" value="P-loop containing nucleotide triphosphate hydrolases"/>
    <property type="match status" value="4"/>
</dbReference>
<dbReference type="GO" id="GO:0003677">
    <property type="term" value="F:DNA binding"/>
    <property type="evidence" value="ECO:0007669"/>
    <property type="project" value="UniProtKB-KW"/>
</dbReference>
<keyword evidence="1" id="KW-0540">Nuclease</keyword>
<feature type="coiled-coil region" evidence="10">
    <location>
        <begin position="1007"/>
        <end position="1034"/>
    </location>
</feature>
<evidence type="ECO:0000256" key="3">
    <source>
        <dbReference type="ARBA" id="ARBA00022763"/>
    </source>
</evidence>
<dbReference type="Gene3D" id="3.90.320.10">
    <property type="match status" value="1"/>
</dbReference>
<evidence type="ECO:0000313" key="13">
    <source>
        <dbReference type="Proteomes" id="UP000094056"/>
    </source>
</evidence>
<name>A0A1E3XED5_9BACT</name>
<dbReference type="PANTHER" id="PTHR30591:SF1">
    <property type="entry name" value="RECBCD ENZYME SUBUNIT RECC"/>
    <property type="match status" value="1"/>
</dbReference>
<dbReference type="InterPro" id="IPR014016">
    <property type="entry name" value="UvrD-like_ATP-bd"/>
</dbReference>
<dbReference type="InterPro" id="IPR038726">
    <property type="entry name" value="PDDEXK_AddAB-type"/>
</dbReference>
<protein>
    <recommendedName>
        <fullName evidence="11">UvrD-like helicase C-terminal domain-containing protein</fullName>
    </recommendedName>
</protein>
<keyword evidence="4" id="KW-0378">Hydrolase</keyword>
<evidence type="ECO:0000256" key="6">
    <source>
        <dbReference type="ARBA" id="ARBA00022839"/>
    </source>
</evidence>
<dbReference type="PANTHER" id="PTHR30591">
    <property type="entry name" value="RECBCD ENZYME SUBUNIT RECC"/>
    <property type="match status" value="1"/>
</dbReference>
<dbReference type="Proteomes" id="UP000094056">
    <property type="component" value="Unassembled WGS sequence"/>
</dbReference>
<keyword evidence="6" id="KW-0269">Exonuclease</keyword>
<reference evidence="12 13" key="1">
    <citation type="submission" date="2016-07" db="EMBL/GenBank/DDBJ databases">
        <title>Draft genome of Scalindua rubra, obtained from a brine-seawater interface in the Red Sea, sheds light on salt adaptation in anammox bacteria.</title>
        <authorList>
            <person name="Speth D.R."/>
            <person name="Lagkouvardos I."/>
            <person name="Wang Y."/>
            <person name="Qian P.-Y."/>
            <person name="Dutilh B.E."/>
            <person name="Jetten M.S."/>
        </authorList>
    </citation>
    <scope>NUCLEOTIDE SEQUENCE [LARGE SCALE GENOMIC DNA]</scope>
    <source>
        <strain evidence="12">BSI-1</strain>
    </source>
</reference>